<accession>A0A5J4T8A1</accession>
<dbReference type="AlphaFoldDB" id="A0A5J4T8A1"/>
<name>A0A5J4T8A1_9EUKA</name>
<evidence type="ECO:0000313" key="2">
    <source>
        <dbReference type="Proteomes" id="UP000324800"/>
    </source>
</evidence>
<sequence length="153" mass="16901">VYFTLYTLSPTAVHMQYNGMANVLSPSYPIRLQKSGSGFNAPILIRDASSIGTTVLRLAALMNKFFPYYALFKVLAVVEQLAPVKSYLDSVPLARSTYMAPPSPEAVQTVQLVNVVLLIAVIDKHTLELASFIIYAYIVQPTFVVTQRQVNTV</sequence>
<reference evidence="1 2" key="1">
    <citation type="submission" date="2019-03" db="EMBL/GenBank/DDBJ databases">
        <title>Single cell metagenomics reveals metabolic interactions within the superorganism composed of flagellate Streblomastix strix and complex community of Bacteroidetes bacteria on its surface.</title>
        <authorList>
            <person name="Treitli S.C."/>
            <person name="Kolisko M."/>
            <person name="Husnik F."/>
            <person name="Keeling P."/>
            <person name="Hampl V."/>
        </authorList>
    </citation>
    <scope>NUCLEOTIDE SEQUENCE [LARGE SCALE GENOMIC DNA]</scope>
    <source>
        <strain evidence="1">ST1C</strain>
    </source>
</reference>
<evidence type="ECO:0000313" key="1">
    <source>
        <dbReference type="EMBL" id="KAA6354063.1"/>
    </source>
</evidence>
<feature type="non-terminal residue" evidence="1">
    <location>
        <position position="1"/>
    </location>
</feature>
<dbReference type="Proteomes" id="UP000324800">
    <property type="component" value="Unassembled WGS sequence"/>
</dbReference>
<proteinExistence type="predicted"/>
<comment type="caution">
    <text evidence="1">The sequence shown here is derived from an EMBL/GenBank/DDBJ whole genome shotgun (WGS) entry which is preliminary data.</text>
</comment>
<dbReference type="EMBL" id="SNRW01036976">
    <property type="protein sequence ID" value="KAA6354063.1"/>
    <property type="molecule type" value="Genomic_DNA"/>
</dbReference>
<organism evidence="1 2">
    <name type="scientific">Streblomastix strix</name>
    <dbReference type="NCBI Taxonomy" id="222440"/>
    <lineage>
        <taxon>Eukaryota</taxon>
        <taxon>Metamonada</taxon>
        <taxon>Preaxostyla</taxon>
        <taxon>Oxymonadida</taxon>
        <taxon>Streblomastigidae</taxon>
        <taxon>Streblomastix</taxon>
    </lineage>
</organism>
<gene>
    <name evidence="1" type="ORF">EZS28_050410</name>
</gene>
<protein>
    <submittedName>
        <fullName evidence="1">Uncharacterized protein</fullName>
    </submittedName>
</protein>